<comment type="similarity">
    <text evidence="6">Belongs to the TRAFAC class myosin-kinesin ATPase superfamily. Myosin family.</text>
</comment>
<accession>A0ABD2NCP4</accession>
<feature type="domain" description="Myosin motor" evidence="7">
    <location>
        <begin position="10"/>
        <end position="357"/>
    </location>
</feature>
<dbReference type="GO" id="GO:0016459">
    <property type="term" value="C:myosin complex"/>
    <property type="evidence" value="ECO:0007669"/>
    <property type="project" value="UniProtKB-KW"/>
</dbReference>
<keyword evidence="3 6" id="KW-0518">Myosin</keyword>
<feature type="binding site" evidence="6">
    <location>
        <begin position="103"/>
        <end position="110"/>
    </location>
    <ligand>
        <name>ATP</name>
        <dbReference type="ChEBI" id="CHEBI:30616"/>
    </ligand>
</feature>
<evidence type="ECO:0000256" key="6">
    <source>
        <dbReference type="PROSITE-ProRule" id="PRU00782"/>
    </source>
</evidence>
<dbReference type="InterPro" id="IPR001609">
    <property type="entry name" value="Myosin_head_motor_dom-like"/>
</dbReference>
<dbReference type="Gene3D" id="3.40.850.10">
    <property type="entry name" value="Kinesin motor domain"/>
    <property type="match status" value="1"/>
</dbReference>
<dbReference type="GO" id="GO:0003779">
    <property type="term" value="F:actin binding"/>
    <property type="evidence" value="ECO:0007669"/>
    <property type="project" value="UniProtKB-KW"/>
</dbReference>
<name>A0ABD2NCP4_9CUCU</name>
<gene>
    <name evidence="8" type="ORF">HHI36_011905</name>
</gene>
<dbReference type="InterPro" id="IPR027417">
    <property type="entry name" value="P-loop_NTPase"/>
</dbReference>
<dbReference type="GO" id="GO:0003774">
    <property type="term" value="F:cytoskeletal motor activity"/>
    <property type="evidence" value="ECO:0007669"/>
    <property type="project" value="UniProtKB-UniRule"/>
</dbReference>
<evidence type="ECO:0000256" key="3">
    <source>
        <dbReference type="ARBA" id="ARBA00023123"/>
    </source>
</evidence>
<comment type="caution">
    <text evidence="6">Lacks conserved residue(s) required for the propagation of feature annotation.</text>
</comment>
<dbReference type="PANTHER" id="PTHR13140:SF802">
    <property type="entry name" value="UNCONVENTIONAL MYOSIN-IB ISOFORM X1"/>
    <property type="match status" value="1"/>
</dbReference>
<reference evidence="8 9" key="1">
    <citation type="journal article" date="2021" name="BMC Biol.">
        <title>Horizontally acquired antibacterial genes associated with adaptive radiation of ladybird beetles.</title>
        <authorList>
            <person name="Li H.S."/>
            <person name="Tang X.F."/>
            <person name="Huang Y.H."/>
            <person name="Xu Z.Y."/>
            <person name="Chen M.L."/>
            <person name="Du X.Y."/>
            <person name="Qiu B.Y."/>
            <person name="Chen P.T."/>
            <person name="Zhang W."/>
            <person name="Slipinski A."/>
            <person name="Escalona H.E."/>
            <person name="Waterhouse R.M."/>
            <person name="Zwick A."/>
            <person name="Pang H."/>
        </authorList>
    </citation>
    <scope>NUCLEOTIDE SEQUENCE [LARGE SCALE GENOMIC DNA]</scope>
    <source>
        <strain evidence="8">SYSU2018</strain>
    </source>
</reference>
<dbReference type="SUPFAM" id="SSF52540">
    <property type="entry name" value="P-loop containing nucleoside triphosphate hydrolases"/>
    <property type="match status" value="1"/>
</dbReference>
<dbReference type="SMART" id="SM00242">
    <property type="entry name" value="MYSc"/>
    <property type="match status" value="1"/>
</dbReference>
<dbReference type="EMBL" id="JABFTP020000103">
    <property type="protein sequence ID" value="KAL3276528.1"/>
    <property type="molecule type" value="Genomic_DNA"/>
</dbReference>
<evidence type="ECO:0000259" key="7">
    <source>
        <dbReference type="PROSITE" id="PS51456"/>
    </source>
</evidence>
<keyword evidence="5 6" id="KW-0009">Actin-binding</keyword>
<dbReference type="Gene3D" id="1.20.120.720">
    <property type="entry name" value="Myosin VI head, motor domain, U50 subdomain"/>
    <property type="match status" value="1"/>
</dbReference>
<dbReference type="InterPro" id="IPR036961">
    <property type="entry name" value="Kinesin_motor_dom_sf"/>
</dbReference>
<dbReference type="PROSITE" id="PS51456">
    <property type="entry name" value="MYOSIN_MOTOR"/>
    <property type="match status" value="1"/>
</dbReference>
<keyword evidence="2 6" id="KW-0067">ATP-binding</keyword>
<evidence type="ECO:0000313" key="9">
    <source>
        <dbReference type="Proteomes" id="UP001516400"/>
    </source>
</evidence>
<dbReference type="PANTHER" id="PTHR13140">
    <property type="entry name" value="MYOSIN"/>
    <property type="match status" value="1"/>
</dbReference>
<evidence type="ECO:0000256" key="2">
    <source>
        <dbReference type="ARBA" id="ARBA00022840"/>
    </source>
</evidence>
<keyword evidence="1 6" id="KW-0547">Nucleotide-binding</keyword>
<dbReference type="AlphaFoldDB" id="A0ABD2NCP4"/>
<keyword evidence="9" id="KW-1185">Reference proteome</keyword>
<dbReference type="Pfam" id="PF00063">
    <property type="entry name" value="Myosin_head"/>
    <property type="match status" value="2"/>
</dbReference>
<protein>
    <recommendedName>
        <fullName evidence="7">Myosin motor domain-containing protein</fullName>
    </recommendedName>
</protein>
<organism evidence="8 9">
    <name type="scientific">Cryptolaemus montrouzieri</name>
    <dbReference type="NCBI Taxonomy" id="559131"/>
    <lineage>
        <taxon>Eukaryota</taxon>
        <taxon>Metazoa</taxon>
        <taxon>Ecdysozoa</taxon>
        <taxon>Arthropoda</taxon>
        <taxon>Hexapoda</taxon>
        <taxon>Insecta</taxon>
        <taxon>Pterygota</taxon>
        <taxon>Neoptera</taxon>
        <taxon>Endopterygota</taxon>
        <taxon>Coleoptera</taxon>
        <taxon>Polyphaga</taxon>
        <taxon>Cucujiformia</taxon>
        <taxon>Coccinelloidea</taxon>
        <taxon>Coccinellidae</taxon>
        <taxon>Scymninae</taxon>
        <taxon>Scymnini</taxon>
        <taxon>Cryptolaemus</taxon>
    </lineage>
</organism>
<evidence type="ECO:0000256" key="4">
    <source>
        <dbReference type="ARBA" id="ARBA00023175"/>
    </source>
</evidence>
<evidence type="ECO:0000256" key="5">
    <source>
        <dbReference type="ARBA" id="ARBA00023203"/>
    </source>
</evidence>
<dbReference type="Proteomes" id="UP001516400">
    <property type="component" value="Unassembled WGS sequence"/>
</dbReference>
<sequence>MLSLGLEKEIGAWDSVLLEPLTEDNFISNLLQRFKRDHIYTYIGNVLISINPYKKLALYSTDLVETYVKRGPFQLPPHIYAVAASAYRWLNDRNEDQFIIVTGESGSGKTEAARIVLQFLVLVSGDNPEVKLIKDRLVQANTLLEAFGNARTMRNDNASRFGKFLDIEFDYKGDPVGGYLTYCKSNKLEYIHLLKSLKLQRNVEHYNILQINGSQATQSDEEDRNLFIYTKSALNILGFSDEKVVDIFRIIAVVLKLGNLQFVPCNNIDGTDGCVICNEYELFEICELLGAEHRWLQRALTTRQVENGILADLNACEAAKVRDILCRTLYSRTFSWLINKINELLKVRYGKRKTWVC</sequence>
<evidence type="ECO:0000256" key="1">
    <source>
        <dbReference type="ARBA" id="ARBA00022741"/>
    </source>
</evidence>
<comment type="caution">
    <text evidence="8">The sequence shown here is derived from an EMBL/GenBank/DDBJ whole genome shotgun (WGS) entry which is preliminary data.</text>
</comment>
<proteinExistence type="inferred from homology"/>
<evidence type="ECO:0000313" key="8">
    <source>
        <dbReference type="EMBL" id="KAL3276528.1"/>
    </source>
</evidence>
<dbReference type="GO" id="GO:0005524">
    <property type="term" value="F:ATP binding"/>
    <property type="evidence" value="ECO:0007669"/>
    <property type="project" value="UniProtKB-UniRule"/>
</dbReference>
<keyword evidence="4 6" id="KW-0505">Motor protein</keyword>
<dbReference type="PRINTS" id="PR00193">
    <property type="entry name" value="MYOSINHEAVY"/>
</dbReference>